<dbReference type="SUPFAM" id="SSF47384">
    <property type="entry name" value="Homodimeric domain of signal transducing histidine kinase"/>
    <property type="match status" value="1"/>
</dbReference>
<evidence type="ECO:0000256" key="10">
    <source>
        <dbReference type="PROSITE-ProRule" id="PRU00169"/>
    </source>
</evidence>
<dbReference type="SMART" id="SM00387">
    <property type="entry name" value="HATPase_c"/>
    <property type="match status" value="1"/>
</dbReference>
<evidence type="ECO:0000256" key="8">
    <source>
        <dbReference type="ARBA" id="ARBA00024867"/>
    </source>
</evidence>
<dbReference type="Pfam" id="PF00072">
    <property type="entry name" value="Response_reg"/>
    <property type="match status" value="1"/>
</dbReference>
<dbReference type="InterPro" id="IPR003661">
    <property type="entry name" value="HisK_dim/P_dom"/>
</dbReference>
<evidence type="ECO:0000313" key="14">
    <source>
        <dbReference type="EMBL" id="SET60878.1"/>
    </source>
</evidence>
<comment type="similarity">
    <text evidence="2">In the N-terminal section; belongs to the phytochrome family.</text>
</comment>
<gene>
    <name evidence="14" type="ORF">SAMN05216313_109132</name>
</gene>
<dbReference type="RefSeq" id="WP_092363230.1">
    <property type="nucleotide sequence ID" value="NZ_DAINWJ010000220.1"/>
</dbReference>
<name>A0A1I0FTZ1_9FIRM</name>
<keyword evidence="6 14" id="KW-0418">Kinase</keyword>
<dbReference type="Pfam" id="PF00497">
    <property type="entry name" value="SBP_bac_3"/>
    <property type="match status" value="2"/>
</dbReference>
<protein>
    <recommendedName>
        <fullName evidence="9">Circadian input-output histidine kinase CikA</fullName>
        <ecNumber evidence="3">2.7.13.3</ecNumber>
    </recommendedName>
    <alternativeName>
        <fullName evidence="4">Stage 0 sporulation protein A homolog</fullName>
    </alternativeName>
</protein>
<dbReference type="Proteomes" id="UP000198508">
    <property type="component" value="Unassembled WGS sequence"/>
</dbReference>
<dbReference type="SUPFAM" id="SSF55874">
    <property type="entry name" value="ATPase domain of HSP90 chaperone/DNA topoisomerase II/histidine kinase"/>
    <property type="match status" value="1"/>
</dbReference>
<dbReference type="EMBL" id="FOIM01000009">
    <property type="protein sequence ID" value="SET60878.1"/>
    <property type="molecule type" value="Genomic_DNA"/>
</dbReference>
<keyword evidence="5 10" id="KW-0597">Phosphoprotein</keyword>
<dbReference type="InterPro" id="IPR004358">
    <property type="entry name" value="Sig_transdc_His_kin-like_C"/>
</dbReference>
<evidence type="ECO:0000256" key="5">
    <source>
        <dbReference type="ARBA" id="ARBA00022553"/>
    </source>
</evidence>
<dbReference type="AlphaFoldDB" id="A0A1I0FTZ1"/>
<dbReference type="PROSITE" id="PS50109">
    <property type="entry name" value="HIS_KIN"/>
    <property type="match status" value="1"/>
</dbReference>
<keyword evidence="15" id="KW-1185">Reference proteome</keyword>
<evidence type="ECO:0000256" key="11">
    <source>
        <dbReference type="SAM" id="Phobius"/>
    </source>
</evidence>
<organism evidence="14 15">
    <name type="scientific">Enterocloster lavalensis</name>
    <dbReference type="NCBI Taxonomy" id="460384"/>
    <lineage>
        <taxon>Bacteria</taxon>
        <taxon>Bacillati</taxon>
        <taxon>Bacillota</taxon>
        <taxon>Clostridia</taxon>
        <taxon>Lachnospirales</taxon>
        <taxon>Lachnospiraceae</taxon>
        <taxon>Enterocloster</taxon>
    </lineage>
</organism>
<dbReference type="SUPFAM" id="SSF52172">
    <property type="entry name" value="CheY-like"/>
    <property type="match status" value="1"/>
</dbReference>
<evidence type="ECO:0000256" key="2">
    <source>
        <dbReference type="ARBA" id="ARBA00006402"/>
    </source>
</evidence>
<dbReference type="CDD" id="cd17546">
    <property type="entry name" value="REC_hyHK_CKI1_RcsC-like"/>
    <property type="match status" value="1"/>
</dbReference>
<dbReference type="STRING" id="460384.SAMN05216313_109132"/>
<dbReference type="InterPro" id="IPR005467">
    <property type="entry name" value="His_kinase_dom"/>
</dbReference>
<keyword evidence="11" id="KW-1133">Transmembrane helix</keyword>
<dbReference type="SMART" id="SM00448">
    <property type="entry name" value="REC"/>
    <property type="match status" value="1"/>
</dbReference>
<dbReference type="SMART" id="SM00388">
    <property type="entry name" value="HisKA"/>
    <property type="match status" value="1"/>
</dbReference>
<dbReference type="FunFam" id="3.30.565.10:FF:000010">
    <property type="entry name" value="Sensor histidine kinase RcsC"/>
    <property type="match status" value="1"/>
</dbReference>
<comment type="catalytic activity">
    <reaction evidence="1">
        <text>ATP + protein L-histidine = ADP + protein N-phospho-L-histidine.</text>
        <dbReference type="EC" id="2.7.13.3"/>
    </reaction>
</comment>
<dbReference type="CDD" id="cd16922">
    <property type="entry name" value="HATPase_EvgS-ArcB-TorS-like"/>
    <property type="match status" value="1"/>
</dbReference>
<evidence type="ECO:0000313" key="15">
    <source>
        <dbReference type="Proteomes" id="UP000198508"/>
    </source>
</evidence>
<dbReference type="PRINTS" id="PR00344">
    <property type="entry name" value="BCTRLSENSOR"/>
</dbReference>
<evidence type="ECO:0000259" key="13">
    <source>
        <dbReference type="PROSITE" id="PS50110"/>
    </source>
</evidence>
<dbReference type="InterPro" id="IPR001638">
    <property type="entry name" value="Solute-binding_3/MltF_N"/>
</dbReference>
<evidence type="ECO:0000256" key="3">
    <source>
        <dbReference type="ARBA" id="ARBA00012438"/>
    </source>
</evidence>
<dbReference type="InterPro" id="IPR003594">
    <property type="entry name" value="HATPase_dom"/>
</dbReference>
<feature type="domain" description="Response regulatory" evidence="13">
    <location>
        <begin position="805"/>
        <end position="925"/>
    </location>
</feature>
<dbReference type="Gene3D" id="3.40.190.10">
    <property type="entry name" value="Periplasmic binding protein-like II"/>
    <property type="match status" value="4"/>
</dbReference>
<dbReference type="SUPFAM" id="SSF53850">
    <property type="entry name" value="Periplasmic binding protein-like II"/>
    <property type="match status" value="2"/>
</dbReference>
<keyword evidence="7" id="KW-0902">Two-component regulatory system</keyword>
<keyword evidence="6 14" id="KW-0808">Transferase</keyword>
<evidence type="ECO:0000256" key="4">
    <source>
        <dbReference type="ARBA" id="ARBA00018672"/>
    </source>
</evidence>
<dbReference type="Pfam" id="PF00512">
    <property type="entry name" value="HisKA"/>
    <property type="match status" value="1"/>
</dbReference>
<dbReference type="Gene3D" id="3.30.565.10">
    <property type="entry name" value="Histidine kinase-like ATPase, C-terminal domain"/>
    <property type="match status" value="1"/>
</dbReference>
<evidence type="ECO:0000256" key="9">
    <source>
        <dbReference type="ARBA" id="ARBA00074306"/>
    </source>
</evidence>
<dbReference type="PANTHER" id="PTHR45339">
    <property type="entry name" value="HYBRID SIGNAL TRANSDUCTION HISTIDINE KINASE J"/>
    <property type="match status" value="1"/>
</dbReference>
<dbReference type="CDD" id="cd00082">
    <property type="entry name" value="HisKA"/>
    <property type="match status" value="1"/>
</dbReference>
<dbReference type="GO" id="GO:0000155">
    <property type="term" value="F:phosphorelay sensor kinase activity"/>
    <property type="evidence" value="ECO:0007669"/>
    <property type="project" value="InterPro"/>
</dbReference>
<dbReference type="InterPro" id="IPR001789">
    <property type="entry name" value="Sig_transdc_resp-reg_receiver"/>
</dbReference>
<dbReference type="PANTHER" id="PTHR45339:SF1">
    <property type="entry name" value="HYBRID SIGNAL TRANSDUCTION HISTIDINE KINASE J"/>
    <property type="match status" value="1"/>
</dbReference>
<dbReference type="SMART" id="SM00062">
    <property type="entry name" value="PBPb"/>
    <property type="match status" value="2"/>
</dbReference>
<dbReference type="Gene3D" id="3.40.50.2300">
    <property type="match status" value="1"/>
</dbReference>
<evidence type="ECO:0000259" key="12">
    <source>
        <dbReference type="PROSITE" id="PS50109"/>
    </source>
</evidence>
<dbReference type="Pfam" id="PF02518">
    <property type="entry name" value="HATPase_c"/>
    <property type="match status" value="1"/>
</dbReference>
<feature type="transmembrane region" description="Helical" evidence="11">
    <location>
        <begin position="509"/>
        <end position="534"/>
    </location>
</feature>
<accession>A0A1I0FTZ1</accession>
<evidence type="ECO:0000256" key="6">
    <source>
        <dbReference type="ARBA" id="ARBA00022777"/>
    </source>
</evidence>
<dbReference type="PROSITE" id="PS50110">
    <property type="entry name" value="RESPONSE_REGULATORY"/>
    <property type="match status" value="1"/>
</dbReference>
<dbReference type="Gene3D" id="1.10.287.130">
    <property type="match status" value="1"/>
</dbReference>
<dbReference type="InterPro" id="IPR036890">
    <property type="entry name" value="HATPase_C_sf"/>
</dbReference>
<feature type="modified residue" description="4-aspartylphosphate" evidence="10">
    <location>
        <position position="857"/>
    </location>
</feature>
<reference evidence="15" key="1">
    <citation type="submission" date="2016-10" db="EMBL/GenBank/DDBJ databases">
        <authorList>
            <person name="Varghese N."/>
            <person name="Submissions S."/>
        </authorList>
    </citation>
    <scope>NUCLEOTIDE SEQUENCE [LARGE SCALE GENOMIC DNA]</scope>
    <source>
        <strain evidence="15">NLAE-zl-G277</strain>
    </source>
</reference>
<comment type="function">
    <text evidence="8">May play the central regulatory role in sporulation. It may be an element of the effector pathway responsible for the activation of sporulation genes in response to nutritional stress. Spo0A may act in concert with spo0H (a sigma factor) to control the expression of some genes that are critical to the sporulation process.</text>
</comment>
<evidence type="ECO:0000256" key="1">
    <source>
        <dbReference type="ARBA" id="ARBA00000085"/>
    </source>
</evidence>
<dbReference type="CDD" id="cd01007">
    <property type="entry name" value="PBP2_BvgS_HisK_like"/>
    <property type="match status" value="1"/>
</dbReference>
<proteinExistence type="inferred from homology"/>
<evidence type="ECO:0000256" key="7">
    <source>
        <dbReference type="ARBA" id="ARBA00023012"/>
    </source>
</evidence>
<sequence length="928" mass="103356">MREKRCRWGIYLAVGLLAGLMGLWNTGTAAAQDSGERPLKVAFPELEGLSETDRYGCHKGLIVDYLDEIAKYTGWEYEYVPVANDDMVSNFMEGQYDLMGGTFYSPGFEEYFAYPDYNTGRSRAVLLCRRDDGRLLGYDLTTLNGKTIGVYDRAVDKIRHLNEFLTSNDLECGLKYYTYEDMKDGNLYEKLRSGDVDMLLGNDLEIGGEFRMVASFQAQPYYIVTTVGNTEILEGLNTALRYILESTPNFADQVYFANFPDLKLADIQLNDSELRYIEEKGTVTVAIPTDWHPFYCIGGVEELHDGILPDLLKEISAFTGLQFTFRYGDNYAECIRMVQQGEADILGAYLDGNEQAFRNNLALSQPYMDLNNIVIKHKSISYPEPGLICGILTGRKLPDSFEAEEIRSYDLVAELLSAVNTGEVDYIYGVSAMLEQELQNHRYLNVMPVTQESDSTDVAFAVPRPVRPELLTILNKAIGNIPTEEKNALLNQSLVSVGYTGLSLQELFYSNPLVCVLILSCALILIMSVILMSVRSRMRNALLQSRLEAAEAKSTAKSVFLSQMSHEIRTPMNAIIGLTDLTCKERDVPPEIEKKLKKIHSSSQYLLALINDILDMSRIENGKMEIEQKDFSLSLLLQELQSMMSAQAEQKGLDFQVDFHAGYDWLEGDPVRLRQILINLLSNAVKFTPAGGTVTLRVEEQSCGEDEVEYRFSVRDTGVGIPRGDQERIFASFEQLRPSISQSAGTGLGLPISRNIARLMGGDLEVKSEPGKGSEFYMTLRFPKGAMAPPSPKPAGQENGLEGMKVLLAEDNDLNAEIAQELLAMAGITVCRAADGQEAVDRFCAGAPGEFQAVLMDIRMPVKNGHEAAREIRSCGRPDADVPIIAMTANTFKEDEEEARASGMTGFVPKPIDPDRLFATLREYAQVR</sequence>
<keyword evidence="11" id="KW-0812">Transmembrane</keyword>
<dbReference type="InterPro" id="IPR036097">
    <property type="entry name" value="HisK_dim/P_sf"/>
</dbReference>
<dbReference type="InterPro" id="IPR011006">
    <property type="entry name" value="CheY-like_superfamily"/>
</dbReference>
<keyword evidence="11" id="KW-0472">Membrane</keyword>
<feature type="domain" description="Histidine kinase" evidence="12">
    <location>
        <begin position="563"/>
        <end position="784"/>
    </location>
</feature>
<dbReference type="EC" id="2.7.13.3" evidence="3"/>